<evidence type="ECO:0000256" key="1">
    <source>
        <dbReference type="ARBA" id="ARBA00004141"/>
    </source>
</evidence>
<dbReference type="EC" id="2.7.8.5" evidence="10"/>
<evidence type="ECO:0000256" key="6">
    <source>
        <dbReference type="ARBA" id="ARBA00023136"/>
    </source>
</evidence>
<dbReference type="InterPro" id="IPR043130">
    <property type="entry name" value="CDP-OH_PTrfase_TM_dom"/>
</dbReference>
<evidence type="ECO:0000256" key="3">
    <source>
        <dbReference type="ARBA" id="ARBA00022692"/>
    </source>
</evidence>
<dbReference type="PIRSF" id="PIRSF000847">
    <property type="entry name" value="Phos_ph_gly_syn"/>
    <property type="match status" value="1"/>
</dbReference>
<evidence type="ECO:0000256" key="7">
    <source>
        <dbReference type="ARBA" id="ARBA00023209"/>
    </source>
</evidence>
<dbReference type="Pfam" id="PF01066">
    <property type="entry name" value="CDP-OH_P_transf"/>
    <property type="match status" value="1"/>
</dbReference>
<keyword evidence="4 9" id="KW-1133">Transmembrane helix</keyword>
<feature type="transmembrane region" description="Helical" evidence="9">
    <location>
        <begin position="138"/>
        <end position="159"/>
    </location>
</feature>
<evidence type="ECO:0000256" key="8">
    <source>
        <dbReference type="ARBA" id="ARBA00023264"/>
    </source>
</evidence>
<feature type="transmembrane region" description="Helical" evidence="9">
    <location>
        <begin position="77"/>
        <end position="101"/>
    </location>
</feature>
<dbReference type="Gene3D" id="1.20.120.1760">
    <property type="match status" value="1"/>
</dbReference>
<keyword evidence="10" id="KW-0808">Transferase</keyword>
<keyword evidence="3 9" id="KW-0812">Transmembrane</keyword>
<dbReference type="AlphaFoldDB" id="A0A484H625"/>
<evidence type="ECO:0000313" key="10">
    <source>
        <dbReference type="EMBL" id="VBB69547.1"/>
    </source>
</evidence>
<dbReference type="PANTHER" id="PTHR14269">
    <property type="entry name" value="CDP-DIACYLGLYCEROL--GLYCEROL-3-PHOSPHATE 3-PHOSPHATIDYLTRANSFERASE-RELATED"/>
    <property type="match status" value="1"/>
</dbReference>
<dbReference type="GO" id="GO:0046474">
    <property type="term" value="P:glycerophospholipid biosynthetic process"/>
    <property type="evidence" value="ECO:0007669"/>
    <property type="project" value="TreeGrafter"/>
</dbReference>
<dbReference type="PANTHER" id="PTHR14269:SF62">
    <property type="entry name" value="CDP-DIACYLGLYCEROL--GLYCEROL-3-PHOSPHATE 3-PHOSPHATIDYLTRANSFERASE 1, CHLOROPLASTIC"/>
    <property type="match status" value="1"/>
</dbReference>
<evidence type="ECO:0000256" key="5">
    <source>
        <dbReference type="ARBA" id="ARBA00023098"/>
    </source>
</evidence>
<dbReference type="InterPro" id="IPR004570">
    <property type="entry name" value="Phosphatidylglycerol_P_synth"/>
</dbReference>
<keyword evidence="7" id="KW-0594">Phospholipid biosynthesis</keyword>
<dbReference type="InterPro" id="IPR000462">
    <property type="entry name" value="CDP-OH_P_trans"/>
</dbReference>
<name>A0A484H625_9ZZZZ</name>
<proteinExistence type="predicted"/>
<comment type="subcellular location">
    <subcellularLocation>
        <location evidence="1">Membrane</location>
        <topology evidence="1">Multi-pass membrane protein</topology>
    </subcellularLocation>
</comment>
<keyword evidence="6 9" id="KW-0472">Membrane</keyword>
<gene>
    <name evidence="10" type="ORF">RIEGSTA812A_PEG_1020</name>
</gene>
<dbReference type="InterPro" id="IPR050324">
    <property type="entry name" value="CDP-alcohol_PTase-I"/>
</dbReference>
<keyword evidence="2" id="KW-0444">Lipid biosynthesis</keyword>
<evidence type="ECO:0000256" key="9">
    <source>
        <dbReference type="SAM" id="Phobius"/>
    </source>
</evidence>
<evidence type="ECO:0000256" key="4">
    <source>
        <dbReference type="ARBA" id="ARBA00022989"/>
    </source>
</evidence>
<protein>
    <submittedName>
        <fullName evidence="10">CDP-diacylglycerol--glycerol-3-phosphate 3-phosphatidyltransferase</fullName>
        <ecNumber evidence="10">2.7.8.5</ecNumber>
    </submittedName>
</protein>
<feature type="transmembrane region" description="Helical" evidence="9">
    <location>
        <begin position="113"/>
        <end position="132"/>
    </location>
</feature>
<sequence length="184" mass="19767">MRLLVAPLAVWMIHEGMLAVAFWLFTAAAVTDAADGALAKMLNACTRIGSYLDPLADKALLVGVYVAMGFAGYLPRWLVALVVLRDCLIIGGAIFYELIIGNIRMQPLVISKLNTLGQIFLAGMLLGGYGLGIDVEPILDPMLCVVGVTAVLSAVAYSWTWGRAALANNDHGSFVENYINLHNQ</sequence>
<dbReference type="EMBL" id="LR026963">
    <property type="protein sequence ID" value="VBB69547.1"/>
    <property type="molecule type" value="Genomic_DNA"/>
</dbReference>
<accession>A0A484H625</accession>
<reference evidence="10" key="1">
    <citation type="submission" date="2018-10" db="EMBL/GenBank/DDBJ databases">
        <authorList>
            <person name="Gruber-Vodicka H."/>
            <person name="Jaeckle O."/>
        </authorList>
    </citation>
    <scope>NUCLEOTIDE SEQUENCE</scope>
</reference>
<dbReference type="GO" id="GO:0008444">
    <property type="term" value="F:CDP-diacylglycerol-glycerol-3-phosphate 3-phosphatidyltransferase activity"/>
    <property type="evidence" value="ECO:0007669"/>
    <property type="project" value="UniProtKB-EC"/>
</dbReference>
<evidence type="ECO:0000256" key="2">
    <source>
        <dbReference type="ARBA" id="ARBA00022516"/>
    </source>
</evidence>
<dbReference type="GO" id="GO:0016020">
    <property type="term" value="C:membrane"/>
    <property type="evidence" value="ECO:0007669"/>
    <property type="project" value="UniProtKB-SubCell"/>
</dbReference>
<keyword evidence="8" id="KW-1208">Phospholipid metabolism</keyword>
<organism evidence="10">
    <name type="scientific">invertebrate metagenome</name>
    <dbReference type="NCBI Taxonomy" id="1711999"/>
    <lineage>
        <taxon>unclassified sequences</taxon>
        <taxon>metagenomes</taxon>
        <taxon>organismal metagenomes</taxon>
    </lineage>
</organism>
<keyword evidence="5" id="KW-0443">Lipid metabolism</keyword>